<keyword evidence="6" id="KW-0223">Dioxygenase</keyword>
<feature type="binding site" evidence="5">
    <location>
        <position position="286"/>
    </location>
    <ligand>
        <name>Fe cation</name>
        <dbReference type="ChEBI" id="CHEBI:24875"/>
        <note>catalytic</note>
    </ligand>
</feature>
<evidence type="ECO:0000256" key="4">
    <source>
        <dbReference type="ARBA" id="ARBA00023004"/>
    </source>
</evidence>
<evidence type="ECO:0000256" key="3">
    <source>
        <dbReference type="ARBA" id="ARBA00023002"/>
    </source>
</evidence>
<sequence>MNISGTGVEGNSRKHRYMSGNFAPVSETHSSEPCYCIGSVPEELSGGQYVRNGGNPAIEVEIAGKTHWYDGDGMLSGVYFRSSPGGAHIVAEYSNQYVMTDVLLATMDHPTLDEPIPLSIATLLDPHVTLGQFLKRLWRMSKVIATSYLEFYSHTIKRISVANTNIVYHDGRALALCESGPPLRVSLPDLRTVGWFNGLISEGEPMEDTDTSGFGASGFFRLFQEMTTAHPRCDPQTQEMIIFHSVFIPPYVSYSVIPKRGKTSSRPANMLLNVPVPGLSSPKVMHDFGVSRKYTVMIDLPLTVKWSNLWHTKPVVSFDVSSKAAFGVFPRHNPDQIRWFHTEACCIFHTVNTWDTEPTGDEKGLQPRVNMLVCRMNSPAILYTTADLDPPVVPAQDGIPQCRLYFYQFDLTRPWNIISHQWALSAIPFEFPHVPKQSTMSETRYVYGCSTTEGCFGTALGKAVKIDCIVKVDAKGLIQQGLETSPEPIFGCVDCRSVQEIVQDRKSNDPISIFRLPTGWYAQECSFVPRQGTVDEDDGWLLSFVFDESQLDSAGEAMSNARSELWIIDARDMQTVAARVVLPQRVPYGMHGNWFSREEIEDQQPVESYRCLPKKVGHS</sequence>
<dbReference type="PANTHER" id="PTHR10543">
    <property type="entry name" value="BETA-CAROTENE DIOXYGENASE"/>
    <property type="match status" value="1"/>
</dbReference>
<protein>
    <submittedName>
        <fullName evidence="6">9-cis-epoxycarotenoid dioxygenase</fullName>
    </submittedName>
</protein>
<dbReference type="InterPro" id="IPR004294">
    <property type="entry name" value="Carotenoid_Oase"/>
</dbReference>
<feature type="binding site" evidence="5">
    <location>
        <position position="349"/>
    </location>
    <ligand>
        <name>Fe cation</name>
        <dbReference type="ChEBI" id="CHEBI:24875"/>
        <note>catalytic</note>
    </ligand>
</feature>
<comment type="similarity">
    <text evidence="1">Belongs to the carotenoid oxygenase family.</text>
</comment>
<organism evidence="6">
    <name type="scientific">Petromyces alliaceus</name>
    <name type="common">Aspergillus alliaceus</name>
    <dbReference type="NCBI Taxonomy" id="209559"/>
    <lineage>
        <taxon>Eukaryota</taxon>
        <taxon>Fungi</taxon>
        <taxon>Dikarya</taxon>
        <taxon>Ascomycota</taxon>
        <taxon>Pezizomycotina</taxon>
        <taxon>Eurotiomycetes</taxon>
        <taxon>Eurotiomycetidae</taxon>
        <taxon>Eurotiales</taxon>
        <taxon>Aspergillaceae</taxon>
        <taxon>Aspergillus</taxon>
        <taxon>Aspergillus subgen. Circumdati</taxon>
    </lineage>
</organism>
<dbReference type="GO" id="GO:0016121">
    <property type="term" value="P:carotene catabolic process"/>
    <property type="evidence" value="ECO:0007669"/>
    <property type="project" value="TreeGrafter"/>
</dbReference>
<dbReference type="EMBL" id="ML735342">
    <property type="protein sequence ID" value="KAE8385184.1"/>
    <property type="molecule type" value="Genomic_DNA"/>
</dbReference>
<keyword evidence="4 5" id="KW-0408">Iron</keyword>
<dbReference type="GO" id="GO:0046872">
    <property type="term" value="F:metal ion binding"/>
    <property type="evidence" value="ECO:0007669"/>
    <property type="project" value="UniProtKB-KW"/>
</dbReference>
<proteinExistence type="inferred from homology"/>
<keyword evidence="2 5" id="KW-0479">Metal-binding</keyword>
<dbReference type="PANTHER" id="PTHR10543:SF89">
    <property type="entry name" value="CAROTENOID 9,10(9',10')-CLEAVAGE DIOXYGENASE 1"/>
    <property type="match status" value="1"/>
</dbReference>
<evidence type="ECO:0000256" key="2">
    <source>
        <dbReference type="ARBA" id="ARBA00022723"/>
    </source>
</evidence>
<dbReference type="GO" id="GO:0010436">
    <property type="term" value="F:carotenoid dioxygenase activity"/>
    <property type="evidence" value="ECO:0007669"/>
    <property type="project" value="TreeGrafter"/>
</dbReference>
<evidence type="ECO:0000256" key="5">
    <source>
        <dbReference type="PIRSR" id="PIRSR604294-1"/>
    </source>
</evidence>
<evidence type="ECO:0000256" key="1">
    <source>
        <dbReference type="ARBA" id="ARBA00006787"/>
    </source>
</evidence>
<reference evidence="6" key="1">
    <citation type="submission" date="2019-04" db="EMBL/GenBank/DDBJ databases">
        <title>Friends and foes A comparative genomics studyof 23 Aspergillus species from section Flavi.</title>
        <authorList>
            <consortium name="DOE Joint Genome Institute"/>
            <person name="Kjaerbolling I."/>
            <person name="Vesth T."/>
            <person name="Frisvad J.C."/>
            <person name="Nybo J.L."/>
            <person name="Theobald S."/>
            <person name="Kildgaard S."/>
            <person name="Isbrandt T."/>
            <person name="Kuo A."/>
            <person name="Sato A."/>
            <person name="Lyhne E.K."/>
            <person name="Kogle M.E."/>
            <person name="Wiebenga A."/>
            <person name="Kun R.S."/>
            <person name="Lubbers R.J."/>
            <person name="Makela M.R."/>
            <person name="Barry K."/>
            <person name="Chovatia M."/>
            <person name="Clum A."/>
            <person name="Daum C."/>
            <person name="Haridas S."/>
            <person name="He G."/>
            <person name="LaButti K."/>
            <person name="Lipzen A."/>
            <person name="Mondo S."/>
            <person name="Riley R."/>
            <person name="Salamov A."/>
            <person name="Simmons B.A."/>
            <person name="Magnuson J.K."/>
            <person name="Henrissat B."/>
            <person name="Mortensen U.H."/>
            <person name="Larsen T.O."/>
            <person name="Devries R.P."/>
            <person name="Grigoriev I.V."/>
            <person name="Machida M."/>
            <person name="Baker S.E."/>
            <person name="Andersen M.R."/>
        </authorList>
    </citation>
    <scope>NUCLEOTIDE SEQUENCE [LARGE SCALE GENOMIC DNA]</scope>
    <source>
        <strain evidence="6">IBT 14317</strain>
    </source>
</reference>
<feature type="binding site" evidence="5">
    <location>
        <position position="230"/>
    </location>
    <ligand>
        <name>Fe cation</name>
        <dbReference type="ChEBI" id="CHEBI:24875"/>
        <note>catalytic</note>
    </ligand>
</feature>
<keyword evidence="3" id="KW-0560">Oxidoreductase</keyword>
<comment type="cofactor">
    <cofactor evidence="5">
        <name>Fe(2+)</name>
        <dbReference type="ChEBI" id="CHEBI:29033"/>
    </cofactor>
    <text evidence="5">Binds 1 Fe(2+) ion per subunit.</text>
</comment>
<feature type="binding site" evidence="5">
    <location>
        <position position="591"/>
    </location>
    <ligand>
        <name>Fe cation</name>
        <dbReference type="ChEBI" id="CHEBI:24875"/>
        <note>catalytic</note>
    </ligand>
</feature>
<evidence type="ECO:0000313" key="6">
    <source>
        <dbReference type="EMBL" id="KAE8385184.1"/>
    </source>
</evidence>
<dbReference type="OrthoDB" id="1069523at2759"/>
<dbReference type="Pfam" id="PF03055">
    <property type="entry name" value="RPE65"/>
    <property type="match status" value="1"/>
</dbReference>
<accession>A0A5N7BTM7</accession>
<dbReference type="Proteomes" id="UP000326877">
    <property type="component" value="Unassembled WGS sequence"/>
</dbReference>
<dbReference type="AlphaFoldDB" id="A0A5N7BTM7"/>
<name>A0A5N7BTM7_PETAA</name>
<gene>
    <name evidence="6" type="ORF">BDV23DRAFT_188484</name>
</gene>